<accession>A0AAJ6QS79</accession>
<evidence type="ECO:0000313" key="1">
    <source>
        <dbReference type="Proteomes" id="UP000694867"/>
    </source>
</evidence>
<keyword evidence="1" id="KW-1185">Reference proteome</keyword>
<dbReference type="KEGG" id="goe:100902446"/>
<proteinExistence type="predicted"/>
<dbReference type="GeneID" id="100902446"/>
<protein>
    <submittedName>
        <fullName evidence="2">Uncharacterized protein LOC100902446</fullName>
    </submittedName>
</protein>
<dbReference type="AlphaFoldDB" id="A0AAJ6QS79"/>
<organism evidence="1 2">
    <name type="scientific">Galendromus occidentalis</name>
    <name type="common">western predatory mite</name>
    <dbReference type="NCBI Taxonomy" id="34638"/>
    <lineage>
        <taxon>Eukaryota</taxon>
        <taxon>Metazoa</taxon>
        <taxon>Ecdysozoa</taxon>
        <taxon>Arthropoda</taxon>
        <taxon>Chelicerata</taxon>
        <taxon>Arachnida</taxon>
        <taxon>Acari</taxon>
        <taxon>Parasitiformes</taxon>
        <taxon>Mesostigmata</taxon>
        <taxon>Gamasina</taxon>
        <taxon>Phytoseioidea</taxon>
        <taxon>Phytoseiidae</taxon>
        <taxon>Typhlodrominae</taxon>
        <taxon>Galendromus</taxon>
    </lineage>
</organism>
<dbReference type="RefSeq" id="XP_003742174.1">
    <property type="nucleotide sequence ID" value="XM_003742126.1"/>
</dbReference>
<sequence length="195" mass="22460">MNLDTTQTREDFASLLFDLLPAKSQCQLNQIAQLQLQTQSDEPVLNSQDCRIALARVEGCELRVRHINEEFDLIEEDLSALNSDLQSLNEIDAREIEAKLIKTSSDVNLYQMKVNEYGDVTVPEMSSLPKVKALREEVRGIKETLEQWKLKGALHEGVENFQPNHLRNLVRDREEELRKLTETIATKMEIRRSLV</sequence>
<reference evidence="2" key="1">
    <citation type="submission" date="2025-08" db="UniProtKB">
        <authorList>
            <consortium name="RefSeq"/>
        </authorList>
    </citation>
    <scope>IDENTIFICATION</scope>
</reference>
<evidence type="ECO:0000313" key="2">
    <source>
        <dbReference type="RefSeq" id="XP_003742174.1"/>
    </source>
</evidence>
<gene>
    <name evidence="2" type="primary">LOC100902446</name>
</gene>
<name>A0AAJ6QS79_9ACAR</name>
<dbReference type="Proteomes" id="UP000694867">
    <property type="component" value="Unplaced"/>
</dbReference>